<evidence type="ECO:0000313" key="1">
    <source>
        <dbReference type="EMBL" id="ESP01219.1"/>
    </source>
</evidence>
<evidence type="ECO:0000313" key="2">
    <source>
        <dbReference type="Proteomes" id="UP000030746"/>
    </source>
</evidence>
<proteinExistence type="predicted"/>
<dbReference type="RefSeq" id="XP_009047853.1">
    <property type="nucleotide sequence ID" value="XM_009049605.1"/>
</dbReference>
<dbReference type="AlphaFoldDB" id="V4AB43"/>
<feature type="non-terminal residue" evidence="1">
    <location>
        <position position="1"/>
    </location>
</feature>
<accession>V4AB43</accession>
<dbReference type="Proteomes" id="UP000030746">
    <property type="component" value="Unassembled WGS sequence"/>
</dbReference>
<name>V4AB43_LOTGI</name>
<dbReference type="HOGENOM" id="CLU_3144416_0_0_1"/>
<organism evidence="1 2">
    <name type="scientific">Lottia gigantea</name>
    <name type="common">Giant owl limpet</name>
    <dbReference type="NCBI Taxonomy" id="225164"/>
    <lineage>
        <taxon>Eukaryota</taxon>
        <taxon>Metazoa</taxon>
        <taxon>Spiralia</taxon>
        <taxon>Lophotrochozoa</taxon>
        <taxon>Mollusca</taxon>
        <taxon>Gastropoda</taxon>
        <taxon>Patellogastropoda</taxon>
        <taxon>Lottioidea</taxon>
        <taxon>Lottiidae</taxon>
        <taxon>Lottia</taxon>
    </lineage>
</organism>
<keyword evidence="2" id="KW-1185">Reference proteome</keyword>
<dbReference type="KEGG" id="lgi:LOTGIDRAFT_111984"/>
<sequence length="49" mass="5845">LYNQFIKSVSSDYHIIIIRLSHQYHQIITLVYQFITSVSSVYNICIIRL</sequence>
<dbReference type="EMBL" id="KB200521">
    <property type="protein sequence ID" value="ESP01219.1"/>
    <property type="molecule type" value="Genomic_DNA"/>
</dbReference>
<dbReference type="GeneID" id="20230801"/>
<dbReference type="CTD" id="20230801"/>
<reference evidence="1 2" key="1">
    <citation type="journal article" date="2013" name="Nature">
        <title>Insights into bilaterian evolution from three spiralian genomes.</title>
        <authorList>
            <person name="Simakov O."/>
            <person name="Marletaz F."/>
            <person name="Cho S.J."/>
            <person name="Edsinger-Gonzales E."/>
            <person name="Havlak P."/>
            <person name="Hellsten U."/>
            <person name="Kuo D.H."/>
            <person name="Larsson T."/>
            <person name="Lv J."/>
            <person name="Arendt D."/>
            <person name="Savage R."/>
            <person name="Osoegawa K."/>
            <person name="de Jong P."/>
            <person name="Grimwood J."/>
            <person name="Chapman J.A."/>
            <person name="Shapiro H."/>
            <person name="Aerts A."/>
            <person name="Otillar R.P."/>
            <person name="Terry A.Y."/>
            <person name="Boore J.L."/>
            <person name="Grigoriev I.V."/>
            <person name="Lindberg D.R."/>
            <person name="Seaver E.C."/>
            <person name="Weisblat D.A."/>
            <person name="Putnam N.H."/>
            <person name="Rokhsar D.S."/>
        </authorList>
    </citation>
    <scope>NUCLEOTIDE SEQUENCE [LARGE SCALE GENOMIC DNA]</scope>
</reference>
<protein>
    <submittedName>
        <fullName evidence="1">Uncharacterized protein</fullName>
    </submittedName>
</protein>
<gene>
    <name evidence="1" type="ORF">LOTGIDRAFT_111984</name>
</gene>